<proteinExistence type="predicted"/>
<sequence length="55" mass="6434">LLGTERHELTSWMSFNSIFRFFSEVLEVKEDEEAEETSNTVTTRSSSLKIKHQDL</sequence>
<evidence type="ECO:0000313" key="2">
    <source>
        <dbReference type="Proteomes" id="UP000805704"/>
    </source>
</evidence>
<gene>
    <name evidence="1" type="ORF">GBF38_004580</name>
</gene>
<name>A0ACB7FDA8_NIBAL</name>
<dbReference type="EMBL" id="CM024801">
    <property type="protein sequence ID" value="KAG8012121.1"/>
    <property type="molecule type" value="Genomic_DNA"/>
</dbReference>
<organism evidence="1 2">
    <name type="scientific">Nibea albiflora</name>
    <name type="common">Yellow drum</name>
    <name type="synonym">Corvina albiflora</name>
    <dbReference type="NCBI Taxonomy" id="240163"/>
    <lineage>
        <taxon>Eukaryota</taxon>
        <taxon>Metazoa</taxon>
        <taxon>Chordata</taxon>
        <taxon>Craniata</taxon>
        <taxon>Vertebrata</taxon>
        <taxon>Euteleostomi</taxon>
        <taxon>Actinopterygii</taxon>
        <taxon>Neopterygii</taxon>
        <taxon>Teleostei</taxon>
        <taxon>Neoteleostei</taxon>
        <taxon>Acanthomorphata</taxon>
        <taxon>Eupercaria</taxon>
        <taxon>Sciaenidae</taxon>
        <taxon>Nibea</taxon>
    </lineage>
</organism>
<dbReference type="Proteomes" id="UP000805704">
    <property type="component" value="Chromosome 13"/>
</dbReference>
<reference evidence="1" key="1">
    <citation type="submission" date="2020-04" db="EMBL/GenBank/DDBJ databases">
        <title>A chromosome-scale assembly and high-density genetic map of the yellow drum (Nibea albiflora) genome.</title>
        <authorList>
            <person name="Xu D."/>
            <person name="Zhang W."/>
            <person name="Chen R."/>
            <person name="Tan P."/>
            <person name="Wang L."/>
            <person name="Song H."/>
            <person name="Tian L."/>
            <person name="Zhu Q."/>
            <person name="Wang B."/>
        </authorList>
    </citation>
    <scope>NUCLEOTIDE SEQUENCE</scope>
    <source>
        <strain evidence="1">ZJHYS-2018</strain>
    </source>
</reference>
<keyword evidence="2" id="KW-1185">Reference proteome</keyword>
<comment type="caution">
    <text evidence="1">The sequence shown here is derived from an EMBL/GenBank/DDBJ whole genome shotgun (WGS) entry which is preliminary data.</text>
</comment>
<protein>
    <submittedName>
        <fullName evidence="1">Uncharacterized protein</fullName>
    </submittedName>
</protein>
<evidence type="ECO:0000313" key="1">
    <source>
        <dbReference type="EMBL" id="KAG8012121.1"/>
    </source>
</evidence>
<accession>A0ACB7FDA8</accession>
<feature type="non-terminal residue" evidence="1">
    <location>
        <position position="1"/>
    </location>
</feature>